<dbReference type="OrthoDB" id="8036461at2"/>
<reference evidence="6" key="3">
    <citation type="submission" date="2020-02" db="EMBL/GenBank/DDBJ databases">
        <authorList>
            <person name="Matsumoto Y."/>
            <person name="Motooka D."/>
            <person name="Nakamura S."/>
        </authorList>
    </citation>
    <scope>NUCLEOTIDE SEQUENCE</scope>
    <source>
        <strain evidence="6">JCM 6377</strain>
    </source>
</reference>
<evidence type="ECO:0000313" key="9">
    <source>
        <dbReference type="Proteomes" id="UP000465302"/>
    </source>
</evidence>
<dbReference type="InterPro" id="IPR017871">
    <property type="entry name" value="ABC_transporter-like_CS"/>
</dbReference>
<evidence type="ECO:0000313" key="7">
    <source>
        <dbReference type="EMBL" id="PEG34887.1"/>
    </source>
</evidence>
<evidence type="ECO:0000313" key="6">
    <source>
        <dbReference type="EMBL" id="GFG50489.1"/>
    </source>
</evidence>
<dbReference type="PANTHER" id="PTHR43776">
    <property type="entry name" value="TRANSPORT ATP-BINDING PROTEIN"/>
    <property type="match status" value="1"/>
</dbReference>
<dbReference type="Proteomes" id="UP000220914">
    <property type="component" value="Unassembled WGS sequence"/>
</dbReference>
<dbReference type="GO" id="GO:0005524">
    <property type="term" value="F:ATP binding"/>
    <property type="evidence" value="ECO:0007669"/>
    <property type="project" value="UniProtKB-KW"/>
</dbReference>
<evidence type="ECO:0000256" key="3">
    <source>
        <dbReference type="ARBA" id="ARBA00022741"/>
    </source>
</evidence>
<evidence type="ECO:0000259" key="5">
    <source>
        <dbReference type="PROSITE" id="PS50893"/>
    </source>
</evidence>
<protein>
    <submittedName>
        <fullName evidence="7">Peptide ABC transporter ATP-binding protein</fullName>
    </submittedName>
</protein>
<keyword evidence="3" id="KW-0547">Nucleotide-binding</keyword>
<comment type="caution">
    <text evidence="7">The sequence shown here is derived from an EMBL/GenBank/DDBJ whole genome shotgun (WGS) entry which is preliminary data.</text>
</comment>
<dbReference type="NCBIfam" id="TIGR01727">
    <property type="entry name" value="oligo_HPY"/>
    <property type="match status" value="1"/>
</dbReference>
<dbReference type="InterPro" id="IPR050319">
    <property type="entry name" value="ABC_transp_ATP-bind"/>
</dbReference>
<proteinExistence type="inferred from homology"/>
<dbReference type="RefSeq" id="WP_097942526.1">
    <property type="nucleotide sequence ID" value="NZ_BLKS01000001.1"/>
</dbReference>
<reference evidence="6 9" key="2">
    <citation type="journal article" date="2019" name="Emerg. Microbes Infect.">
        <title>Comprehensive subspecies identification of 175 nontuberculous mycobacteria species based on 7547 genomic profiles.</title>
        <authorList>
            <person name="Matsumoto Y."/>
            <person name="Kinjo T."/>
            <person name="Motooka D."/>
            <person name="Nabeya D."/>
            <person name="Jung N."/>
            <person name="Uechi K."/>
            <person name="Horii T."/>
            <person name="Iida T."/>
            <person name="Fujita J."/>
            <person name="Nakamura S."/>
        </authorList>
    </citation>
    <scope>NUCLEOTIDE SEQUENCE [LARGE SCALE GENOMIC DNA]</scope>
    <source>
        <strain evidence="6 9">JCM 6377</strain>
    </source>
</reference>
<dbReference type="SMART" id="SM00382">
    <property type="entry name" value="AAA"/>
    <property type="match status" value="1"/>
</dbReference>
<dbReference type="GO" id="GO:0055085">
    <property type="term" value="P:transmembrane transport"/>
    <property type="evidence" value="ECO:0007669"/>
    <property type="project" value="UniProtKB-ARBA"/>
</dbReference>
<keyword evidence="4 7" id="KW-0067">ATP-binding</keyword>
<evidence type="ECO:0000256" key="2">
    <source>
        <dbReference type="ARBA" id="ARBA00022448"/>
    </source>
</evidence>
<dbReference type="PANTHER" id="PTHR43776:SF7">
    <property type="entry name" value="D,D-DIPEPTIDE TRANSPORT ATP-BINDING PROTEIN DDPF-RELATED"/>
    <property type="match status" value="1"/>
</dbReference>
<dbReference type="AlphaFoldDB" id="A0A2A7MTS6"/>
<evidence type="ECO:0000256" key="1">
    <source>
        <dbReference type="ARBA" id="ARBA00005417"/>
    </source>
</evidence>
<sequence>MSATLEPDATLRATTGPDHLVNVRDLTKYFPIREGVLQRVTGHVKAVDGVSFDIHRGETVGLVGESGCGKTTLGRCIAGLMSPTSGGVYFGMDHDSVDRLDAQLGLPFDKRNEGEIAAIDHRHRIDMMPHAAWRTYRRNCQVVFQDAFSSLNPRQLVIDIVGRPLRIHKEASGTALIERVVELLENVGLGRQHLYRYPHQFSGGQRQRISIARALALDPEFIVLDEPTSALDVSVQAQILNLLHELQQQYRLTYLFISHDLGVVQHMSDRIIVMYLGRISEIGRSDEIFEAPRHPYTQALLAANPALEVTDETIRLPGSVPDPSDPPQGCRFHTRCPVVIERCGWGVSDALRILETRGHLLDNLKAANKHTPFDGDLAFDTAEEAEAVAAELGSDATPEPMRRACELLEVRATSVHLRYTPVDDMSVSGVGTEHQTACILYNGGHKD</sequence>
<dbReference type="Pfam" id="PF00005">
    <property type="entry name" value="ABC_tran"/>
    <property type="match status" value="1"/>
</dbReference>
<keyword evidence="2" id="KW-0813">Transport</keyword>
<dbReference type="InterPro" id="IPR003593">
    <property type="entry name" value="AAA+_ATPase"/>
</dbReference>
<dbReference type="PROSITE" id="PS00211">
    <property type="entry name" value="ABC_TRANSPORTER_1"/>
    <property type="match status" value="1"/>
</dbReference>
<gene>
    <name evidence="7" type="ORF">CQY20_23710</name>
    <name evidence="6" type="ORF">MAGR_19300</name>
</gene>
<dbReference type="SUPFAM" id="SSF52540">
    <property type="entry name" value="P-loop containing nucleoside triphosphate hydrolases"/>
    <property type="match status" value="1"/>
</dbReference>
<dbReference type="InterPro" id="IPR003439">
    <property type="entry name" value="ABC_transporter-like_ATP-bd"/>
</dbReference>
<name>A0A2A7MTS6_MYCAG</name>
<dbReference type="Pfam" id="PF08352">
    <property type="entry name" value="oligo_HPY"/>
    <property type="match status" value="1"/>
</dbReference>
<organism evidence="7 8">
    <name type="scientific">Mycolicibacterium agri</name>
    <name type="common">Mycobacterium agri</name>
    <dbReference type="NCBI Taxonomy" id="36811"/>
    <lineage>
        <taxon>Bacteria</taxon>
        <taxon>Bacillati</taxon>
        <taxon>Actinomycetota</taxon>
        <taxon>Actinomycetes</taxon>
        <taxon>Mycobacteriales</taxon>
        <taxon>Mycobacteriaceae</taxon>
        <taxon>Mycolicibacterium</taxon>
    </lineage>
</organism>
<dbReference type="PROSITE" id="PS50893">
    <property type="entry name" value="ABC_TRANSPORTER_2"/>
    <property type="match status" value="1"/>
</dbReference>
<keyword evidence="8" id="KW-1185">Reference proteome</keyword>
<dbReference type="Gene3D" id="3.40.50.300">
    <property type="entry name" value="P-loop containing nucleotide triphosphate hydrolases"/>
    <property type="match status" value="1"/>
</dbReference>
<evidence type="ECO:0000256" key="4">
    <source>
        <dbReference type="ARBA" id="ARBA00022840"/>
    </source>
</evidence>
<dbReference type="InterPro" id="IPR013283">
    <property type="entry name" value="RLI1"/>
</dbReference>
<reference evidence="7 8" key="1">
    <citation type="submission" date="2017-10" db="EMBL/GenBank/DDBJ databases">
        <title>The new phylogeny of genus Mycobacterium.</title>
        <authorList>
            <person name="Tortoli E."/>
            <person name="Trovato A."/>
            <person name="Cirillo D.M."/>
        </authorList>
    </citation>
    <scope>NUCLEOTIDE SEQUENCE [LARGE SCALE GENOMIC DNA]</scope>
    <source>
        <strain evidence="7 8">CCUG37673</strain>
    </source>
</reference>
<feature type="domain" description="ABC transporter" evidence="5">
    <location>
        <begin position="21"/>
        <end position="301"/>
    </location>
</feature>
<dbReference type="CDD" id="cd03257">
    <property type="entry name" value="ABC_NikE_OppD_transporters"/>
    <property type="match status" value="1"/>
</dbReference>
<evidence type="ECO:0000313" key="8">
    <source>
        <dbReference type="Proteomes" id="UP000220914"/>
    </source>
</evidence>
<comment type="similarity">
    <text evidence="1">Belongs to the ABC transporter superfamily.</text>
</comment>
<dbReference type="InterPro" id="IPR027417">
    <property type="entry name" value="P-loop_NTPase"/>
</dbReference>
<accession>A0A2A7MTS6</accession>
<dbReference type="GO" id="GO:0015833">
    <property type="term" value="P:peptide transport"/>
    <property type="evidence" value="ECO:0007669"/>
    <property type="project" value="InterPro"/>
</dbReference>
<dbReference type="PRINTS" id="PR01868">
    <property type="entry name" value="ABCEFAMILY"/>
</dbReference>
<dbReference type="InterPro" id="IPR013563">
    <property type="entry name" value="Oligopep_ABC_C"/>
</dbReference>
<dbReference type="EMBL" id="BLKS01000001">
    <property type="protein sequence ID" value="GFG50489.1"/>
    <property type="molecule type" value="Genomic_DNA"/>
</dbReference>
<dbReference type="GO" id="GO:0016887">
    <property type="term" value="F:ATP hydrolysis activity"/>
    <property type="evidence" value="ECO:0007669"/>
    <property type="project" value="InterPro"/>
</dbReference>
<dbReference type="Proteomes" id="UP000465302">
    <property type="component" value="Unassembled WGS sequence"/>
</dbReference>
<dbReference type="EMBL" id="PDCP01000054">
    <property type="protein sequence ID" value="PEG34887.1"/>
    <property type="molecule type" value="Genomic_DNA"/>
</dbReference>